<keyword evidence="15" id="KW-1185">Reference proteome</keyword>
<keyword evidence="8 12" id="KW-0067">ATP-binding</keyword>
<comment type="similarity">
    <text evidence="1 12">Belongs to the thymidylate kinase family.</text>
</comment>
<proteinExistence type="inferred from homology"/>
<evidence type="ECO:0000256" key="7">
    <source>
        <dbReference type="ARBA" id="ARBA00022777"/>
    </source>
</evidence>
<dbReference type="InterPro" id="IPR027417">
    <property type="entry name" value="P-loop_NTPase"/>
</dbReference>
<dbReference type="InterPro" id="IPR018094">
    <property type="entry name" value="Thymidylate_kinase"/>
</dbReference>
<dbReference type="SUPFAM" id="SSF52540">
    <property type="entry name" value="P-loop containing nucleoside triphosphate hydrolases"/>
    <property type="match status" value="1"/>
</dbReference>
<organism evidence="14 15">
    <name type="scientific">Oceanospirillum multiglobuliferum</name>
    <dbReference type="NCBI Taxonomy" id="64969"/>
    <lineage>
        <taxon>Bacteria</taxon>
        <taxon>Pseudomonadati</taxon>
        <taxon>Pseudomonadota</taxon>
        <taxon>Gammaproteobacteria</taxon>
        <taxon>Oceanospirillales</taxon>
        <taxon>Oceanospirillaceae</taxon>
        <taxon>Oceanospirillum</taxon>
    </lineage>
</organism>
<dbReference type="GO" id="GO:0006233">
    <property type="term" value="P:dTDP biosynthetic process"/>
    <property type="evidence" value="ECO:0007669"/>
    <property type="project" value="InterPro"/>
</dbReference>
<evidence type="ECO:0000256" key="6">
    <source>
        <dbReference type="ARBA" id="ARBA00022741"/>
    </source>
</evidence>
<dbReference type="OrthoDB" id="9774907at2"/>
<dbReference type="Proteomes" id="UP000191418">
    <property type="component" value="Unassembled WGS sequence"/>
</dbReference>
<evidence type="ECO:0000313" key="15">
    <source>
        <dbReference type="Proteomes" id="UP000191418"/>
    </source>
</evidence>
<dbReference type="GO" id="GO:0006235">
    <property type="term" value="P:dTTP biosynthetic process"/>
    <property type="evidence" value="ECO:0007669"/>
    <property type="project" value="UniProtKB-UniRule"/>
</dbReference>
<evidence type="ECO:0000256" key="10">
    <source>
        <dbReference type="ARBA" id="ARBA00048743"/>
    </source>
</evidence>
<name>A0A1V4T5U8_9GAMM</name>
<evidence type="ECO:0000256" key="3">
    <source>
        <dbReference type="ARBA" id="ARBA00017144"/>
    </source>
</evidence>
<sequence>MTKKGVFITLEGSEGVGKSTNLAFIEQWLKQAGHDPILTREPGGTPMAEEIRALLLQKREELVSEKAELLLMFAARAQHLDQKILPALASGRCLVSDRFTDATYAYQGYARGLNLSWITQLELLVQQAVRPDLTILLDLSVEVAMSRVQRRGETDRFEQEKTEFFQRVRQGYLARAQAEPDRFAIIDASQPLEAVQSDIGHVLADFFLKRASI</sequence>
<dbReference type="NCBIfam" id="TIGR00041">
    <property type="entry name" value="DTMP_kinase"/>
    <property type="match status" value="1"/>
</dbReference>
<dbReference type="GO" id="GO:0005524">
    <property type="term" value="F:ATP binding"/>
    <property type="evidence" value="ECO:0007669"/>
    <property type="project" value="UniProtKB-UniRule"/>
</dbReference>
<comment type="catalytic activity">
    <reaction evidence="10 12">
        <text>dTMP + ATP = dTDP + ADP</text>
        <dbReference type="Rhea" id="RHEA:13517"/>
        <dbReference type="ChEBI" id="CHEBI:30616"/>
        <dbReference type="ChEBI" id="CHEBI:58369"/>
        <dbReference type="ChEBI" id="CHEBI:63528"/>
        <dbReference type="ChEBI" id="CHEBI:456216"/>
        <dbReference type="EC" id="2.7.4.9"/>
    </reaction>
</comment>
<dbReference type="AlphaFoldDB" id="A0A1V4T5U8"/>
<evidence type="ECO:0000256" key="5">
    <source>
        <dbReference type="ARBA" id="ARBA00022727"/>
    </source>
</evidence>
<evidence type="ECO:0000256" key="12">
    <source>
        <dbReference type="HAMAP-Rule" id="MF_00165"/>
    </source>
</evidence>
<feature type="domain" description="Thymidylate kinase-like" evidence="13">
    <location>
        <begin position="10"/>
        <end position="199"/>
    </location>
</feature>
<dbReference type="GO" id="GO:0006227">
    <property type="term" value="P:dUDP biosynthetic process"/>
    <property type="evidence" value="ECO:0007669"/>
    <property type="project" value="TreeGrafter"/>
</dbReference>
<evidence type="ECO:0000256" key="2">
    <source>
        <dbReference type="ARBA" id="ARBA00012980"/>
    </source>
</evidence>
<comment type="function">
    <text evidence="11 12">Phosphorylation of dTMP to form dTDP in both de novo and salvage pathways of dTTP synthesis.</text>
</comment>
<comment type="caution">
    <text evidence="14">The sequence shown here is derived from an EMBL/GenBank/DDBJ whole genome shotgun (WGS) entry which is preliminary data.</text>
</comment>
<evidence type="ECO:0000256" key="1">
    <source>
        <dbReference type="ARBA" id="ARBA00009776"/>
    </source>
</evidence>
<evidence type="ECO:0000256" key="8">
    <source>
        <dbReference type="ARBA" id="ARBA00022840"/>
    </source>
</evidence>
<keyword evidence="6 12" id="KW-0547">Nucleotide-binding</keyword>
<evidence type="ECO:0000256" key="4">
    <source>
        <dbReference type="ARBA" id="ARBA00022679"/>
    </source>
</evidence>
<keyword evidence="7 12" id="KW-0418">Kinase</keyword>
<dbReference type="EMBL" id="MTSM01000011">
    <property type="protein sequence ID" value="OPX55300.1"/>
    <property type="molecule type" value="Genomic_DNA"/>
</dbReference>
<protein>
    <recommendedName>
        <fullName evidence="3 12">Thymidylate kinase</fullName>
        <ecNumber evidence="2 12">2.7.4.9</ecNumber>
    </recommendedName>
    <alternativeName>
        <fullName evidence="9 12">dTMP kinase</fullName>
    </alternativeName>
</protein>
<feature type="binding site" evidence="12">
    <location>
        <begin position="12"/>
        <end position="19"/>
    </location>
    <ligand>
        <name>ATP</name>
        <dbReference type="ChEBI" id="CHEBI:30616"/>
    </ligand>
</feature>
<dbReference type="PANTHER" id="PTHR10344:SF4">
    <property type="entry name" value="UMP-CMP KINASE 2, MITOCHONDRIAL"/>
    <property type="match status" value="1"/>
</dbReference>
<evidence type="ECO:0000259" key="13">
    <source>
        <dbReference type="Pfam" id="PF02223"/>
    </source>
</evidence>
<evidence type="ECO:0000313" key="14">
    <source>
        <dbReference type="EMBL" id="OPX55300.1"/>
    </source>
</evidence>
<dbReference type="InterPro" id="IPR039430">
    <property type="entry name" value="Thymidylate_kin-like_dom"/>
</dbReference>
<keyword evidence="5 12" id="KW-0545">Nucleotide biosynthesis</keyword>
<dbReference type="GO" id="GO:0005829">
    <property type="term" value="C:cytosol"/>
    <property type="evidence" value="ECO:0007669"/>
    <property type="project" value="TreeGrafter"/>
</dbReference>
<dbReference type="Gene3D" id="3.40.50.300">
    <property type="entry name" value="P-loop containing nucleotide triphosphate hydrolases"/>
    <property type="match status" value="1"/>
</dbReference>
<keyword evidence="4 12" id="KW-0808">Transferase</keyword>
<gene>
    <name evidence="12" type="primary">tmk</name>
    <name evidence="14" type="ORF">BTE48_09995</name>
</gene>
<dbReference type="FunFam" id="3.40.50.300:FF:000225">
    <property type="entry name" value="Thymidylate kinase"/>
    <property type="match status" value="1"/>
</dbReference>
<dbReference type="HAMAP" id="MF_00165">
    <property type="entry name" value="Thymidylate_kinase"/>
    <property type="match status" value="1"/>
</dbReference>
<evidence type="ECO:0000256" key="9">
    <source>
        <dbReference type="ARBA" id="ARBA00029962"/>
    </source>
</evidence>
<accession>A0A1V4T5U8</accession>
<dbReference type="GO" id="GO:0004798">
    <property type="term" value="F:dTMP kinase activity"/>
    <property type="evidence" value="ECO:0007669"/>
    <property type="project" value="UniProtKB-UniRule"/>
</dbReference>
<dbReference type="CDD" id="cd01672">
    <property type="entry name" value="TMPK"/>
    <property type="match status" value="1"/>
</dbReference>
<evidence type="ECO:0000256" key="11">
    <source>
        <dbReference type="ARBA" id="ARBA00057735"/>
    </source>
</evidence>
<dbReference type="STRING" id="64969.SAMN02745127_02147"/>
<dbReference type="PANTHER" id="PTHR10344">
    <property type="entry name" value="THYMIDYLATE KINASE"/>
    <property type="match status" value="1"/>
</dbReference>
<dbReference type="Pfam" id="PF02223">
    <property type="entry name" value="Thymidylate_kin"/>
    <property type="match status" value="1"/>
</dbReference>
<reference evidence="14 15" key="1">
    <citation type="submission" date="2017-01" db="EMBL/GenBank/DDBJ databases">
        <title>Genome Sequencing of a Marine Spirillum, Oceanospirillum multiglobuliferum ATCC 33336, from Japan.</title>
        <authorList>
            <person name="Carney J.G."/>
            <person name="Trachtenberg A.M."/>
            <person name="Rheaume B.A."/>
            <person name="Linnane J.D."/>
            <person name="Pitts N.L."/>
            <person name="Mykles D.L."/>
            <person name="Maclea K.S."/>
        </authorList>
    </citation>
    <scope>NUCLEOTIDE SEQUENCE [LARGE SCALE GENOMIC DNA]</scope>
    <source>
        <strain evidence="14 15">ATCC 33336</strain>
    </source>
</reference>
<dbReference type="EC" id="2.7.4.9" evidence="2 12"/>